<dbReference type="VEuPathDB" id="FungiDB:RhiirA1_423968"/>
<dbReference type="AlphaFoldDB" id="A0A2N1NUP4"/>
<organism evidence="2 3">
    <name type="scientific">Rhizophagus irregularis</name>
    <dbReference type="NCBI Taxonomy" id="588596"/>
    <lineage>
        <taxon>Eukaryota</taxon>
        <taxon>Fungi</taxon>
        <taxon>Fungi incertae sedis</taxon>
        <taxon>Mucoromycota</taxon>
        <taxon>Glomeromycotina</taxon>
        <taxon>Glomeromycetes</taxon>
        <taxon>Glomerales</taxon>
        <taxon>Glomeraceae</taxon>
        <taxon>Rhizophagus</taxon>
    </lineage>
</organism>
<feature type="coiled-coil region" evidence="1">
    <location>
        <begin position="13"/>
        <end position="82"/>
    </location>
</feature>
<proteinExistence type="predicted"/>
<evidence type="ECO:0000313" key="2">
    <source>
        <dbReference type="EMBL" id="PKK77615.1"/>
    </source>
</evidence>
<sequence>MEQLQTDKINELRRELTLTRASFEQKLNDAENKIREFKKIGEDRKRLIDENKEALTSIEQENNQLKDENKKMKEELEKTLYECAHQEKLLEQERQSRISLETAKVQEMTQAKDAYEKMSALRQQHHSQIQKLENDLQESRSNEYQLQHKFKLLEFEKDSYVKRCASLEKDVDQWQSLAKSTLEDKVAFMKKVIYYDLSIFNSIT</sequence>
<protein>
    <submittedName>
        <fullName evidence="2">Uncharacterized protein</fullName>
    </submittedName>
</protein>
<dbReference type="VEuPathDB" id="FungiDB:FUN_005785"/>
<keyword evidence="1" id="KW-0175">Coiled coil</keyword>
<gene>
    <name evidence="2" type="ORF">RhiirC2_56925</name>
</gene>
<evidence type="ECO:0000313" key="3">
    <source>
        <dbReference type="Proteomes" id="UP000233469"/>
    </source>
</evidence>
<dbReference type="EMBL" id="LLXL01000120">
    <property type="protein sequence ID" value="PKK77615.1"/>
    <property type="molecule type" value="Genomic_DNA"/>
</dbReference>
<dbReference type="VEuPathDB" id="FungiDB:RhiirFUN_005477"/>
<reference evidence="2 3" key="1">
    <citation type="submission" date="2016-04" db="EMBL/GenBank/DDBJ databases">
        <title>Genome analyses suggest a sexual origin of heterokaryosis in a supposedly ancient asexual fungus.</title>
        <authorList>
            <person name="Ropars J."/>
            <person name="Sedzielewska K."/>
            <person name="Noel J."/>
            <person name="Charron P."/>
            <person name="Farinelli L."/>
            <person name="Marton T."/>
            <person name="Kruger M."/>
            <person name="Pelin A."/>
            <person name="Brachmann A."/>
            <person name="Corradi N."/>
        </authorList>
    </citation>
    <scope>NUCLEOTIDE SEQUENCE [LARGE SCALE GENOMIC DNA]</scope>
    <source>
        <strain evidence="2 3">C2</strain>
    </source>
</reference>
<reference evidence="2 3" key="2">
    <citation type="submission" date="2017-10" db="EMBL/GenBank/DDBJ databases">
        <title>Extensive intraspecific genome diversity in a model arbuscular mycorrhizal fungus.</title>
        <authorList>
            <person name="Chen E.C.H."/>
            <person name="Morin E."/>
            <person name="Baudet D."/>
            <person name="Noel J."/>
            <person name="Ndikumana S."/>
            <person name="Charron P."/>
            <person name="St-Onge C."/>
            <person name="Giorgi J."/>
            <person name="Grigoriev I.V."/>
            <person name="Roux C."/>
            <person name="Martin F.M."/>
            <person name="Corradi N."/>
        </authorList>
    </citation>
    <scope>NUCLEOTIDE SEQUENCE [LARGE SCALE GENOMIC DNA]</scope>
    <source>
        <strain evidence="2 3">C2</strain>
    </source>
</reference>
<name>A0A2N1NUP4_9GLOM</name>
<evidence type="ECO:0000256" key="1">
    <source>
        <dbReference type="SAM" id="Coils"/>
    </source>
</evidence>
<accession>A0A2N1NUP4</accession>
<feature type="coiled-coil region" evidence="1">
    <location>
        <begin position="115"/>
        <end position="149"/>
    </location>
</feature>
<comment type="caution">
    <text evidence="2">The sequence shown here is derived from an EMBL/GenBank/DDBJ whole genome shotgun (WGS) entry which is preliminary data.</text>
</comment>
<dbReference type="Proteomes" id="UP000233469">
    <property type="component" value="Unassembled WGS sequence"/>
</dbReference>